<dbReference type="OrthoDB" id="8780806at2"/>
<evidence type="ECO:0000313" key="2">
    <source>
        <dbReference type="Proteomes" id="UP000291562"/>
    </source>
</evidence>
<name>A0A411HM07_9GAMM</name>
<proteinExistence type="predicted"/>
<evidence type="ECO:0000313" key="1">
    <source>
        <dbReference type="EMBL" id="QBB71528.1"/>
    </source>
</evidence>
<dbReference type="Proteomes" id="UP000291562">
    <property type="component" value="Chromosome"/>
</dbReference>
<dbReference type="KEGG" id="xbc:ELE36_14830"/>
<reference evidence="1 2" key="1">
    <citation type="submission" date="2019-01" db="EMBL/GenBank/DDBJ databases">
        <title>Pseudolysobacter antarctica gen. nov., sp. nov., isolated from Fildes Peninsula, Antarctica.</title>
        <authorList>
            <person name="Wei Z."/>
            <person name="Peng F."/>
        </authorList>
    </citation>
    <scope>NUCLEOTIDE SEQUENCE [LARGE SCALE GENOMIC DNA]</scope>
    <source>
        <strain evidence="1 2">AQ6-296</strain>
    </source>
</reference>
<keyword evidence="2" id="KW-1185">Reference proteome</keyword>
<dbReference type="RefSeq" id="WP_129834617.1">
    <property type="nucleotide sequence ID" value="NZ_CP035704.1"/>
</dbReference>
<protein>
    <submittedName>
        <fullName evidence="1">Uncharacterized protein</fullName>
    </submittedName>
</protein>
<dbReference type="AlphaFoldDB" id="A0A411HM07"/>
<gene>
    <name evidence="1" type="ORF">ELE36_14830</name>
</gene>
<accession>A0A411HM07</accession>
<dbReference type="EMBL" id="CP035704">
    <property type="protein sequence ID" value="QBB71528.1"/>
    <property type="molecule type" value="Genomic_DNA"/>
</dbReference>
<sequence>MGFSDLLKQYLGGATAPVNADAADHYHEIAAAAPASVVSEGIAAAMRSDQTPPFGQMVSSMFNNATPEQRSAMLNQLLGSLDPKVAASLGGPLGALVQGGGATNITPQQASTITPDQVQQAASQAEQHAPSIIDTMSDFYAQHAGLVKTLGSAALTIALAKMANRTHA</sequence>
<organism evidence="1 2">
    <name type="scientific">Pseudolysobacter antarcticus</name>
    <dbReference type="NCBI Taxonomy" id="2511995"/>
    <lineage>
        <taxon>Bacteria</taxon>
        <taxon>Pseudomonadati</taxon>
        <taxon>Pseudomonadota</taxon>
        <taxon>Gammaproteobacteria</taxon>
        <taxon>Lysobacterales</taxon>
        <taxon>Rhodanobacteraceae</taxon>
        <taxon>Pseudolysobacter</taxon>
    </lineage>
</organism>